<feature type="signal peptide" evidence="5">
    <location>
        <begin position="1"/>
        <end position="26"/>
    </location>
</feature>
<evidence type="ECO:0000256" key="4">
    <source>
        <dbReference type="RuleBase" id="RU003357"/>
    </source>
</evidence>
<dbReference type="PANTHER" id="PTHR40980">
    <property type="entry name" value="PLUG DOMAIN-CONTAINING PROTEIN"/>
    <property type="match status" value="1"/>
</dbReference>
<keyword evidence="9" id="KW-1185">Reference proteome</keyword>
<evidence type="ECO:0000256" key="2">
    <source>
        <dbReference type="ARBA" id="ARBA00023136"/>
    </source>
</evidence>
<evidence type="ECO:0000256" key="3">
    <source>
        <dbReference type="ARBA" id="ARBA00023237"/>
    </source>
</evidence>
<dbReference type="Proteomes" id="UP000319931">
    <property type="component" value="Unassembled WGS sequence"/>
</dbReference>
<dbReference type="GO" id="GO:0009279">
    <property type="term" value="C:cell outer membrane"/>
    <property type="evidence" value="ECO:0007669"/>
    <property type="project" value="UniProtKB-SubCell"/>
</dbReference>
<comment type="subcellular location">
    <subcellularLocation>
        <location evidence="1 4">Cell outer membrane</location>
    </subcellularLocation>
</comment>
<sequence length="858" mass="92148">MSIMKIRTLSLLSTAVAALAPLSAQAQTAPAPAPASQTDSRDIVVTGTRAAQTARAEEKAAVNLVNVQAAEDIVKYPDFNAAEALGRIPGVSLAIDTGEGRFVNIRGIDGNLNGTTFGGVTLLNTQPGGTYFGGGGRAVELDTVPIGSIDRLVVRKTGMPDQEAEGLGGSVELTPRTAVGLTKPFFEGTIGGGYQNAHKNGDVFIGEAAAGTAFGPEKQFAIVLTGSFHTDKRGFDDAEPGLLDAVQPGTPGDRILDSLDLRRYSYNRRRFGFGGEFDWNPDGQNHFYIRANDAGYTESVHRSVLQYRGLGDTTTTNGSVITATGVDAHVTLRDEQETHLNFITAAGGRNDLGKVILDYQLSYTASTYHRDYDRNSTFTRPGQPGFTVAYDNTSLLYPTLTPSGFNPSDPSQFTLTGANNATERAHDREYAAVLNVTVPTTLLGGDGAFKVGGKLRFRDKIDQPNNLSYAGVPATSLSAVLGDGPFSNYYAGTYNVGYAPSISGVRAVLAPLTQFTSAANAVRNASGFFNDTENIYAAYAQYSGTFGKLNVLAGMRVENTNGTYRGTTRTTSALGVDSFSPASRKSSYTNLFPTVQLRYDLAQNIVARATYSTGIGRPGFLQLLSGATVDVGNRAVSVGNPSLKPTTVNAFDGQVEYYLPNSGIVSFGAFDKEFNNYIINGVTRDPNYPGITDGITTITTYTNVSSSHARGIEAQYSQKFSFLPAPFDGFGALGNVTYVWSKFAIRPGETSRLPGTSPLTYNLSLFYEAHKAQVRLSLSHVDGAIFGVGGAAGFDTFEDQRTQLDLTSSYQVTQHMAVYFNARNLNNSPLRYYEGLPNRTTQREFYDQSYEAGFRFKF</sequence>
<evidence type="ECO:0000313" key="8">
    <source>
        <dbReference type="EMBL" id="TPG48005.1"/>
    </source>
</evidence>
<name>A0A502FF14_9SPHN</name>
<dbReference type="InterPro" id="IPR036942">
    <property type="entry name" value="Beta-barrel_TonB_sf"/>
</dbReference>
<keyword evidence="3" id="KW-0998">Cell outer membrane</keyword>
<feature type="chain" id="PRO_5021449599" evidence="5">
    <location>
        <begin position="27"/>
        <end position="858"/>
    </location>
</feature>
<gene>
    <name evidence="8" type="ORF">EAH76_21505</name>
</gene>
<dbReference type="Pfam" id="PF07715">
    <property type="entry name" value="Plug"/>
    <property type="match status" value="1"/>
</dbReference>
<protein>
    <submittedName>
        <fullName evidence="8">TonB-dependent receptor</fullName>
    </submittedName>
</protein>
<feature type="domain" description="TonB-dependent receptor plug" evidence="7">
    <location>
        <begin position="65"/>
        <end position="157"/>
    </location>
</feature>
<reference evidence="8 9" key="1">
    <citation type="journal article" date="2019" name="Environ. Microbiol.">
        <title>Species interactions and distinct microbial communities in high Arctic permafrost affected cryosols are associated with the CH4 and CO2 gas fluxes.</title>
        <authorList>
            <person name="Altshuler I."/>
            <person name="Hamel J."/>
            <person name="Turney S."/>
            <person name="Magnuson E."/>
            <person name="Levesque R."/>
            <person name="Greer C."/>
            <person name="Whyte L.G."/>
        </authorList>
    </citation>
    <scope>NUCLEOTIDE SEQUENCE [LARGE SCALE GENOMIC DNA]</scope>
    <source>
        <strain evidence="8 9">E6.1</strain>
    </source>
</reference>
<dbReference type="SUPFAM" id="SSF56935">
    <property type="entry name" value="Porins"/>
    <property type="match status" value="1"/>
</dbReference>
<dbReference type="Pfam" id="PF00593">
    <property type="entry name" value="TonB_dep_Rec_b-barrel"/>
    <property type="match status" value="1"/>
</dbReference>
<dbReference type="OrthoDB" id="5476657at2"/>
<dbReference type="Gene3D" id="2.40.170.20">
    <property type="entry name" value="TonB-dependent receptor, beta-barrel domain"/>
    <property type="match status" value="1"/>
</dbReference>
<dbReference type="Gene3D" id="2.170.130.10">
    <property type="entry name" value="TonB-dependent receptor, plug domain"/>
    <property type="match status" value="1"/>
</dbReference>
<dbReference type="NCBIfam" id="TIGR01782">
    <property type="entry name" value="TonB-Xanth-Caul"/>
    <property type="match status" value="1"/>
</dbReference>
<dbReference type="RefSeq" id="WP_140852331.1">
    <property type="nucleotide sequence ID" value="NZ_RCZC01000010.1"/>
</dbReference>
<keyword evidence="4" id="KW-0798">TonB box</keyword>
<evidence type="ECO:0000259" key="6">
    <source>
        <dbReference type="Pfam" id="PF00593"/>
    </source>
</evidence>
<keyword evidence="8" id="KW-0675">Receptor</keyword>
<dbReference type="InterPro" id="IPR037066">
    <property type="entry name" value="Plug_dom_sf"/>
</dbReference>
<dbReference type="EMBL" id="RCZC01000010">
    <property type="protein sequence ID" value="TPG48005.1"/>
    <property type="molecule type" value="Genomic_DNA"/>
</dbReference>
<dbReference type="PANTHER" id="PTHR40980:SF4">
    <property type="entry name" value="TONB-DEPENDENT RECEPTOR-LIKE BETA-BARREL DOMAIN-CONTAINING PROTEIN"/>
    <property type="match status" value="1"/>
</dbReference>
<evidence type="ECO:0000313" key="9">
    <source>
        <dbReference type="Proteomes" id="UP000319931"/>
    </source>
</evidence>
<comment type="caution">
    <text evidence="8">The sequence shown here is derived from an EMBL/GenBank/DDBJ whole genome shotgun (WGS) entry which is preliminary data.</text>
</comment>
<dbReference type="InterPro" id="IPR010104">
    <property type="entry name" value="TonB_rcpt_bac"/>
</dbReference>
<proteinExistence type="inferred from homology"/>
<organism evidence="8 9">
    <name type="scientific">Sphingomonas glacialis</name>
    <dbReference type="NCBI Taxonomy" id="658225"/>
    <lineage>
        <taxon>Bacteria</taxon>
        <taxon>Pseudomonadati</taxon>
        <taxon>Pseudomonadota</taxon>
        <taxon>Alphaproteobacteria</taxon>
        <taxon>Sphingomonadales</taxon>
        <taxon>Sphingomonadaceae</taxon>
        <taxon>Sphingomonas</taxon>
    </lineage>
</organism>
<evidence type="ECO:0000256" key="1">
    <source>
        <dbReference type="ARBA" id="ARBA00004442"/>
    </source>
</evidence>
<feature type="domain" description="TonB-dependent receptor-like beta-barrel" evidence="6">
    <location>
        <begin position="366"/>
        <end position="825"/>
    </location>
</feature>
<dbReference type="InterPro" id="IPR000531">
    <property type="entry name" value="Beta-barrel_TonB"/>
</dbReference>
<comment type="similarity">
    <text evidence="4">Belongs to the TonB-dependent receptor family.</text>
</comment>
<keyword evidence="5" id="KW-0732">Signal</keyword>
<dbReference type="AlphaFoldDB" id="A0A502FF14"/>
<keyword evidence="2 4" id="KW-0472">Membrane</keyword>
<dbReference type="InterPro" id="IPR012910">
    <property type="entry name" value="Plug_dom"/>
</dbReference>
<evidence type="ECO:0000259" key="7">
    <source>
        <dbReference type="Pfam" id="PF07715"/>
    </source>
</evidence>
<accession>A0A502FF14</accession>
<evidence type="ECO:0000256" key="5">
    <source>
        <dbReference type="SAM" id="SignalP"/>
    </source>
</evidence>